<evidence type="ECO:0000313" key="1">
    <source>
        <dbReference type="EMBL" id="RTQ95596.1"/>
    </source>
</evidence>
<dbReference type="RefSeq" id="WP_126292764.1">
    <property type="nucleotide sequence ID" value="NZ_CP185866.1"/>
</dbReference>
<accession>A0A431UWA9</accession>
<comment type="caution">
    <text evidence="1">The sequence shown here is derived from an EMBL/GenBank/DDBJ whole genome shotgun (WGS) entry which is preliminary data.</text>
</comment>
<name>A0A431UWA9_9BACI</name>
<dbReference type="EMBL" id="RXNR01000005">
    <property type="protein sequence ID" value="RTQ95596.1"/>
    <property type="molecule type" value="Genomic_DNA"/>
</dbReference>
<dbReference type="Proteomes" id="UP000276349">
    <property type="component" value="Unassembled WGS sequence"/>
</dbReference>
<reference evidence="1 2" key="1">
    <citation type="submission" date="2018-12" db="EMBL/GenBank/DDBJ databases">
        <authorList>
            <person name="Yu L."/>
        </authorList>
    </citation>
    <scope>NUCLEOTIDE SEQUENCE [LARGE SCALE GENOMIC DNA]</scope>
    <source>
        <strain evidence="1 2">S5H2222</strain>
    </source>
</reference>
<dbReference type="AlphaFoldDB" id="A0A431UWA9"/>
<evidence type="ECO:0000313" key="2">
    <source>
        <dbReference type="Proteomes" id="UP000276349"/>
    </source>
</evidence>
<proteinExistence type="predicted"/>
<organism evidence="1 2">
    <name type="scientific">Lysinibacillus telephonicus</name>
    <dbReference type="NCBI Taxonomy" id="1714840"/>
    <lineage>
        <taxon>Bacteria</taxon>
        <taxon>Bacillati</taxon>
        <taxon>Bacillota</taxon>
        <taxon>Bacilli</taxon>
        <taxon>Bacillales</taxon>
        <taxon>Bacillaceae</taxon>
        <taxon>Lysinibacillus</taxon>
    </lineage>
</organism>
<sequence length="90" mass="9900">MYTYAQLNKQNKVVAITYPAGELEGENLIDVSEHENPDSLLGATYDGENFILSQPAEPTQAQELPTIEEQILAETQYQTALLETNTIGGN</sequence>
<protein>
    <submittedName>
        <fullName evidence="1">Uncharacterized protein</fullName>
    </submittedName>
</protein>
<dbReference type="OrthoDB" id="2663766at2"/>
<keyword evidence="2" id="KW-1185">Reference proteome</keyword>
<gene>
    <name evidence="1" type="ORF">EKG35_02625</name>
</gene>